<reference evidence="1 2" key="1">
    <citation type="submission" date="2021-06" db="EMBL/GenBank/DDBJ databases">
        <title>Caerostris extrusa draft genome.</title>
        <authorList>
            <person name="Kono N."/>
            <person name="Arakawa K."/>
        </authorList>
    </citation>
    <scope>NUCLEOTIDE SEQUENCE [LARGE SCALE GENOMIC DNA]</scope>
</reference>
<sequence length="74" mass="8451">MTTEDALLPTESENKVTFYLVQRLFFVGFPLKPQSDIHLLLLVTTPNSIRQSSYDLATISDRNPLHMNMLSLNI</sequence>
<evidence type="ECO:0000313" key="1">
    <source>
        <dbReference type="EMBL" id="GIY37176.1"/>
    </source>
</evidence>
<keyword evidence="2" id="KW-1185">Reference proteome</keyword>
<protein>
    <submittedName>
        <fullName evidence="1">Uncharacterized protein</fullName>
    </submittedName>
</protein>
<dbReference type="AlphaFoldDB" id="A0AAV4SVK3"/>
<gene>
    <name evidence="1" type="ORF">CEXT_272621</name>
</gene>
<comment type="caution">
    <text evidence="1">The sequence shown here is derived from an EMBL/GenBank/DDBJ whole genome shotgun (WGS) entry which is preliminary data.</text>
</comment>
<dbReference type="EMBL" id="BPLR01010132">
    <property type="protein sequence ID" value="GIY37176.1"/>
    <property type="molecule type" value="Genomic_DNA"/>
</dbReference>
<proteinExistence type="predicted"/>
<dbReference type="Proteomes" id="UP001054945">
    <property type="component" value="Unassembled WGS sequence"/>
</dbReference>
<accession>A0AAV4SVK3</accession>
<organism evidence="1 2">
    <name type="scientific">Caerostris extrusa</name>
    <name type="common">Bark spider</name>
    <name type="synonym">Caerostris bankana</name>
    <dbReference type="NCBI Taxonomy" id="172846"/>
    <lineage>
        <taxon>Eukaryota</taxon>
        <taxon>Metazoa</taxon>
        <taxon>Ecdysozoa</taxon>
        <taxon>Arthropoda</taxon>
        <taxon>Chelicerata</taxon>
        <taxon>Arachnida</taxon>
        <taxon>Araneae</taxon>
        <taxon>Araneomorphae</taxon>
        <taxon>Entelegynae</taxon>
        <taxon>Araneoidea</taxon>
        <taxon>Araneidae</taxon>
        <taxon>Caerostris</taxon>
    </lineage>
</organism>
<name>A0AAV4SVK3_CAEEX</name>
<evidence type="ECO:0000313" key="2">
    <source>
        <dbReference type="Proteomes" id="UP001054945"/>
    </source>
</evidence>